<proteinExistence type="predicted"/>
<sequence length="320" mass="37177">MMRKVLENLIGKPVEQRFEEIKLEEVRARRKAEIEEEMKNKGKGAQVEGVSEVTKRAIIPSIVSESPIQNSCPISSVSGVFDDDVEIDDVVDDDVEDNDEEDDEEEDDDEVKKDDADDVFSASSHDDDDDDGNDDDDQGTSGIKVTEASNEENVDDYLHDDANEEPENAESEGEHVDESEKLILRLEPDVEEGEFRHSYTLTEIIKLTHIDENEFKFDFEEELNEFDINQQHEYEYKYVEDADNYDRVEVEDCSDEEQSVNVDTSNFPALAEFFSQANEDKLRRKVAESVKNKSFHEMSKEEQREERKKWFRKDTERKFK</sequence>
<keyword evidence="3" id="KW-1185">Reference proteome</keyword>
<organism evidence="2 3">
    <name type="scientific">Helianthus annuus</name>
    <name type="common">Common sunflower</name>
    <dbReference type="NCBI Taxonomy" id="4232"/>
    <lineage>
        <taxon>Eukaryota</taxon>
        <taxon>Viridiplantae</taxon>
        <taxon>Streptophyta</taxon>
        <taxon>Embryophyta</taxon>
        <taxon>Tracheophyta</taxon>
        <taxon>Spermatophyta</taxon>
        <taxon>Magnoliopsida</taxon>
        <taxon>eudicotyledons</taxon>
        <taxon>Gunneridae</taxon>
        <taxon>Pentapetalae</taxon>
        <taxon>asterids</taxon>
        <taxon>campanulids</taxon>
        <taxon>Asterales</taxon>
        <taxon>Asteraceae</taxon>
        <taxon>Asteroideae</taxon>
        <taxon>Heliantheae alliance</taxon>
        <taxon>Heliantheae</taxon>
        <taxon>Helianthus</taxon>
    </lineage>
</organism>
<evidence type="ECO:0000256" key="1">
    <source>
        <dbReference type="SAM" id="MobiDB-lite"/>
    </source>
</evidence>
<gene>
    <name evidence="2" type="ORF">HanXRQr2_Chr17g0814221</name>
</gene>
<accession>A0A9K3GUN5</accession>
<feature type="compositionally biased region" description="Acidic residues" evidence="1">
    <location>
        <begin position="162"/>
        <end position="171"/>
    </location>
</feature>
<dbReference type="AlphaFoldDB" id="A0A9K3GUN5"/>
<dbReference type="EMBL" id="MNCJ02000332">
    <property type="protein sequence ID" value="KAF5756402.1"/>
    <property type="molecule type" value="Genomic_DNA"/>
</dbReference>
<feature type="compositionally biased region" description="Acidic residues" evidence="1">
    <location>
        <begin position="126"/>
        <end position="138"/>
    </location>
</feature>
<feature type="compositionally biased region" description="Basic and acidic residues" evidence="1">
    <location>
        <begin position="172"/>
        <end position="182"/>
    </location>
</feature>
<feature type="compositionally biased region" description="Polar residues" evidence="1">
    <location>
        <begin position="63"/>
        <end position="78"/>
    </location>
</feature>
<comment type="caution">
    <text evidence="2">The sequence shown here is derived from an EMBL/GenBank/DDBJ whole genome shotgun (WGS) entry which is preliminary data.</text>
</comment>
<feature type="compositionally biased region" description="Acidic residues" evidence="1">
    <location>
        <begin position="81"/>
        <end position="109"/>
    </location>
</feature>
<protein>
    <submittedName>
        <fullName evidence="2">Uncharacterized protein</fullName>
    </submittedName>
</protein>
<feature type="region of interest" description="Disordered" evidence="1">
    <location>
        <begin position="293"/>
        <end position="320"/>
    </location>
</feature>
<dbReference type="Gramene" id="mRNA:HanXRQr2_Chr17g0814221">
    <property type="protein sequence ID" value="CDS:HanXRQr2_Chr17g0814221.1"/>
    <property type="gene ID" value="HanXRQr2_Chr17g0814221"/>
</dbReference>
<evidence type="ECO:0000313" key="3">
    <source>
        <dbReference type="Proteomes" id="UP000215914"/>
    </source>
</evidence>
<feature type="region of interest" description="Disordered" evidence="1">
    <location>
        <begin position="62"/>
        <end position="182"/>
    </location>
</feature>
<dbReference type="Proteomes" id="UP000215914">
    <property type="component" value="Unassembled WGS sequence"/>
</dbReference>
<evidence type="ECO:0000313" key="2">
    <source>
        <dbReference type="EMBL" id="KAF5756402.1"/>
    </source>
</evidence>
<reference evidence="2" key="2">
    <citation type="submission" date="2020-06" db="EMBL/GenBank/DDBJ databases">
        <title>Helianthus annuus Genome sequencing and assembly Release 2.</title>
        <authorList>
            <person name="Gouzy J."/>
            <person name="Langlade N."/>
            <person name="Munos S."/>
        </authorList>
    </citation>
    <scope>NUCLEOTIDE SEQUENCE</scope>
    <source>
        <tissue evidence="2">Leaves</tissue>
    </source>
</reference>
<name>A0A9K3GUN5_HELAN</name>
<reference evidence="2" key="1">
    <citation type="journal article" date="2017" name="Nature">
        <title>The sunflower genome provides insights into oil metabolism, flowering and Asterid evolution.</title>
        <authorList>
            <person name="Badouin H."/>
            <person name="Gouzy J."/>
            <person name="Grassa C.J."/>
            <person name="Murat F."/>
            <person name="Staton S.E."/>
            <person name="Cottret L."/>
            <person name="Lelandais-Briere C."/>
            <person name="Owens G.L."/>
            <person name="Carrere S."/>
            <person name="Mayjonade B."/>
            <person name="Legrand L."/>
            <person name="Gill N."/>
            <person name="Kane N.C."/>
            <person name="Bowers J.E."/>
            <person name="Hubner S."/>
            <person name="Bellec A."/>
            <person name="Berard A."/>
            <person name="Berges H."/>
            <person name="Blanchet N."/>
            <person name="Boniface M.C."/>
            <person name="Brunel D."/>
            <person name="Catrice O."/>
            <person name="Chaidir N."/>
            <person name="Claudel C."/>
            <person name="Donnadieu C."/>
            <person name="Faraut T."/>
            <person name="Fievet G."/>
            <person name="Helmstetter N."/>
            <person name="King M."/>
            <person name="Knapp S.J."/>
            <person name="Lai Z."/>
            <person name="Le Paslier M.C."/>
            <person name="Lippi Y."/>
            <person name="Lorenzon L."/>
            <person name="Mandel J.R."/>
            <person name="Marage G."/>
            <person name="Marchand G."/>
            <person name="Marquand E."/>
            <person name="Bret-Mestries E."/>
            <person name="Morien E."/>
            <person name="Nambeesan S."/>
            <person name="Nguyen T."/>
            <person name="Pegot-Espagnet P."/>
            <person name="Pouilly N."/>
            <person name="Raftis F."/>
            <person name="Sallet E."/>
            <person name="Schiex T."/>
            <person name="Thomas J."/>
            <person name="Vandecasteele C."/>
            <person name="Vares D."/>
            <person name="Vear F."/>
            <person name="Vautrin S."/>
            <person name="Crespi M."/>
            <person name="Mangin B."/>
            <person name="Burke J.M."/>
            <person name="Salse J."/>
            <person name="Munos S."/>
            <person name="Vincourt P."/>
            <person name="Rieseberg L.H."/>
            <person name="Langlade N.B."/>
        </authorList>
    </citation>
    <scope>NUCLEOTIDE SEQUENCE</scope>
    <source>
        <tissue evidence="2">Leaves</tissue>
    </source>
</reference>